<feature type="compositionally biased region" description="Basic and acidic residues" evidence="1">
    <location>
        <begin position="35"/>
        <end position="46"/>
    </location>
</feature>
<dbReference type="EMBL" id="BPLR01019701">
    <property type="protein sequence ID" value="GIX70860.1"/>
    <property type="molecule type" value="Genomic_DNA"/>
</dbReference>
<proteinExistence type="predicted"/>
<name>A0AAV4MG93_CAEEX</name>
<reference evidence="2 3" key="1">
    <citation type="submission" date="2021-06" db="EMBL/GenBank/DDBJ databases">
        <title>Caerostris extrusa draft genome.</title>
        <authorList>
            <person name="Kono N."/>
            <person name="Arakawa K."/>
        </authorList>
    </citation>
    <scope>NUCLEOTIDE SEQUENCE [LARGE SCALE GENOMIC DNA]</scope>
</reference>
<comment type="caution">
    <text evidence="2">The sequence shown here is derived from an EMBL/GenBank/DDBJ whole genome shotgun (WGS) entry which is preliminary data.</text>
</comment>
<gene>
    <name evidence="2" type="ORF">CEXT_297271</name>
</gene>
<dbReference type="Proteomes" id="UP001054945">
    <property type="component" value="Unassembled WGS sequence"/>
</dbReference>
<feature type="compositionally biased region" description="Polar residues" evidence="1">
    <location>
        <begin position="1"/>
        <end position="10"/>
    </location>
</feature>
<feature type="region of interest" description="Disordered" evidence="1">
    <location>
        <begin position="1"/>
        <end position="46"/>
    </location>
</feature>
<protein>
    <submittedName>
        <fullName evidence="2">Uncharacterized protein</fullName>
    </submittedName>
</protein>
<keyword evidence="3" id="KW-1185">Reference proteome</keyword>
<organism evidence="2 3">
    <name type="scientific">Caerostris extrusa</name>
    <name type="common">Bark spider</name>
    <name type="synonym">Caerostris bankana</name>
    <dbReference type="NCBI Taxonomy" id="172846"/>
    <lineage>
        <taxon>Eukaryota</taxon>
        <taxon>Metazoa</taxon>
        <taxon>Ecdysozoa</taxon>
        <taxon>Arthropoda</taxon>
        <taxon>Chelicerata</taxon>
        <taxon>Arachnida</taxon>
        <taxon>Araneae</taxon>
        <taxon>Araneomorphae</taxon>
        <taxon>Entelegynae</taxon>
        <taxon>Araneoidea</taxon>
        <taxon>Araneidae</taxon>
        <taxon>Caerostris</taxon>
    </lineage>
</organism>
<accession>A0AAV4MG93</accession>
<dbReference type="AlphaFoldDB" id="A0AAV4MG93"/>
<evidence type="ECO:0000313" key="2">
    <source>
        <dbReference type="EMBL" id="GIX70860.1"/>
    </source>
</evidence>
<evidence type="ECO:0000313" key="3">
    <source>
        <dbReference type="Proteomes" id="UP001054945"/>
    </source>
</evidence>
<sequence>MANEIATQSVLGKGLSKMSVRPDGASLMDGARSLEGPKTERRRQLPGRRIDFPATLTQKDPVGTASRQFHLRARFGDAMCPNRADRIPCARLSDEH</sequence>
<evidence type="ECO:0000256" key="1">
    <source>
        <dbReference type="SAM" id="MobiDB-lite"/>
    </source>
</evidence>